<dbReference type="UniPathway" id="UPA00124"/>
<accession>A0A1M6BM59</accession>
<organism evidence="8 9">
    <name type="scientific">Pseudozobellia thermophila</name>
    <dbReference type="NCBI Taxonomy" id="192903"/>
    <lineage>
        <taxon>Bacteria</taxon>
        <taxon>Pseudomonadati</taxon>
        <taxon>Bacteroidota</taxon>
        <taxon>Flavobacteriia</taxon>
        <taxon>Flavobacteriales</taxon>
        <taxon>Flavobacteriaceae</taxon>
        <taxon>Pseudozobellia</taxon>
    </lineage>
</organism>
<dbReference type="Gene3D" id="3.90.25.10">
    <property type="entry name" value="UDP-galactose 4-epimerase, domain 1"/>
    <property type="match status" value="1"/>
</dbReference>
<dbReference type="CDD" id="cd05254">
    <property type="entry name" value="dTDP_HR_like_SDR_e"/>
    <property type="match status" value="1"/>
</dbReference>
<dbReference type="NCBIfam" id="TIGR01214">
    <property type="entry name" value="rmlD"/>
    <property type="match status" value="1"/>
</dbReference>
<dbReference type="Pfam" id="PF04321">
    <property type="entry name" value="RmlD_sub_bind"/>
    <property type="match status" value="1"/>
</dbReference>
<dbReference type="OrthoDB" id="9803892at2"/>
<keyword evidence="6" id="KW-0560">Oxidoreductase</keyword>
<evidence type="ECO:0000259" key="7">
    <source>
        <dbReference type="Pfam" id="PF04321"/>
    </source>
</evidence>
<evidence type="ECO:0000313" key="9">
    <source>
        <dbReference type="Proteomes" id="UP000184543"/>
    </source>
</evidence>
<dbReference type="EMBL" id="FQYU01000001">
    <property type="protein sequence ID" value="SHI49583.1"/>
    <property type="molecule type" value="Genomic_DNA"/>
</dbReference>
<protein>
    <recommendedName>
        <fullName evidence="4 6">dTDP-4-dehydrorhamnose reductase</fullName>
        <ecNumber evidence="3 6">1.1.1.133</ecNumber>
    </recommendedName>
</protein>
<dbReference type="PANTHER" id="PTHR10491:SF4">
    <property type="entry name" value="METHIONINE ADENOSYLTRANSFERASE 2 SUBUNIT BETA"/>
    <property type="match status" value="1"/>
</dbReference>
<keyword evidence="9" id="KW-1185">Reference proteome</keyword>
<comment type="function">
    <text evidence="6">Catalyzes the reduction of dTDP-6-deoxy-L-lyxo-4-hexulose to yield dTDP-L-rhamnose.</text>
</comment>
<dbReference type="GO" id="GO:0005829">
    <property type="term" value="C:cytosol"/>
    <property type="evidence" value="ECO:0007669"/>
    <property type="project" value="TreeGrafter"/>
</dbReference>
<evidence type="ECO:0000256" key="1">
    <source>
        <dbReference type="ARBA" id="ARBA00004781"/>
    </source>
</evidence>
<gene>
    <name evidence="8" type="ORF">SAMN04488513_101464</name>
</gene>
<dbReference type="Proteomes" id="UP000184543">
    <property type="component" value="Unassembled WGS sequence"/>
</dbReference>
<dbReference type="InterPro" id="IPR036291">
    <property type="entry name" value="NAD(P)-bd_dom_sf"/>
</dbReference>
<dbReference type="InterPro" id="IPR029903">
    <property type="entry name" value="RmlD-like-bd"/>
</dbReference>
<reference evidence="9" key="1">
    <citation type="submission" date="2016-11" db="EMBL/GenBank/DDBJ databases">
        <authorList>
            <person name="Varghese N."/>
            <person name="Submissions S."/>
        </authorList>
    </citation>
    <scope>NUCLEOTIDE SEQUENCE [LARGE SCALE GENOMIC DNA]</scope>
    <source>
        <strain evidence="9">DSM 19858</strain>
    </source>
</reference>
<dbReference type="GO" id="GO:0019305">
    <property type="term" value="P:dTDP-rhamnose biosynthetic process"/>
    <property type="evidence" value="ECO:0007669"/>
    <property type="project" value="UniProtKB-UniPathway"/>
</dbReference>
<sequence>MISVLVTGSSGQLGRSIQDLAPSLPEIRFVFKTSSELDITDYRQVKEAFADQGFDYCINCAAFTDVERAEREPQLAFKVNSEGVKNLAETCLLSHTVLIHVSTDYVFDGTKRTPYLVTDKTNPINVYGASKLKGEEYIKGLLTRYFIIRTSWLYSEYGKNFYKTIVAKVQEGEDLSVTDAQTGCPTHARHLAQFITKIISTDSRAYGIHHFTDGEVHTWYSFAVKIVKENRLDERVEIKKVKNYSTFAKRPEYSVLKNTTLQPE</sequence>
<feature type="domain" description="RmlD-like substrate binding" evidence="7">
    <location>
        <begin position="4"/>
        <end position="262"/>
    </location>
</feature>
<evidence type="ECO:0000313" key="8">
    <source>
        <dbReference type="EMBL" id="SHI49583.1"/>
    </source>
</evidence>
<dbReference type="STRING" id="192903.SAMN04488513_101464"/>
<name>A0A1M6BM59_9FLAO</name>
<comment type="pathway">
    <text evidence="1 6">Carbohydrate biosynthesis; dTDP-L-rhamnose biosynthesis.</text>
</comment>
<keyword evidence="6" id="KW-0521">NADP</keyword>
<comment type="catalytic activity">
    <reaction evidence="5">
        <text>dTDP-beta-L-rhamnose + NADP(+) = dTDP-4-dehydro-beta-L-rhamnose + NADPH + H(+)</text>
        <dbReference type="Rhea" id="RHEA:21796"/>
        <dbReference type="ChEBI" id="CHEBI:15378"/>
        <dbReference type="ChEBI" id="CHEBI:57510"/>
        <dbReference type="ChEBI" id="CHEBI:57783"/>
        <dbReference type="ChEBI" id="CHEBI:58349"/>
        <dbReference type="ChEBI" id="CHEBI:62830"/>
        <dbReference type="EC" id="1.1.1.133"/>
    </reaction>
</comment>
<comment type="similarity">
    <text evidence="2 6">Belongs to the dTDP-4-dehydrorhamnose reductase family.</text>
</comment>
<dbReference type="InterPro" id="IPR005913">
    <property type="entry name" value="dTDP_dehydrorham_reduct"/>
</dbReference>
<dbReference type="PANTHER" id="PTHR10491">
    <property type="entry name" value="DTDP-4-DEHYDRORHAMNOSE REDUCTASE"/>
    <property type="match status" value="1"/>
</dbReference>
<evidence type="ECO:0000256" key="2">
    <source>
        <dbReference type="ARBA" id="ARBA00010944"/>
    </source>
</evidence>
<dbReference type="AlphaFoldDB" id="A0A1M6BM59"/>
<proteinExistence type="inferred from homology"/>
<dbReference type="SUPFAM" id="SSF51735">
    <property type="entry name" value="NAD(P)-binding Rossmann-fold domains"/>
    <property type="match status" value="1"/>
</dbReference>
<dbReference type="Gene3D" id="3.40.50.720">
    <property type="entry name" value="NAD(P)-binding Rossmann-like Domain"/>
    <property type="match status" value="1"/>
</dbReference>
<dbReference type="RefSeq" id="WP_072987864.1">
    <property type="nucleotide sequence ID" value="NZ_FQYU01000001.1"/>
</dbReference>
<evidence type="ECO:0000256" key="6">
    <source>
        <dbReference type="RuleBase" id="RU364082"/>
    </source>
</evidence>
<evidence type="ECO:0000256" key="5">
    <source>
        <dbReference type="ARBA" id="ARBA00048200"/>
    </source>
</evidence>
<evidence type="ECO:0000256" key="4">
    <source>
        <dbReference type="ARBA" id="ARBA00017099"/>
    </source>
</evidence>
<dbReference type="GO" id="GO:0008831">
    <property type="term" value="F:dTDP-4-dehydrorhamnose reductase activity"/>
    <property type="evidence" value="ECO:0007669"/>
    <property type="project" value="UniProtKB-EC"/>
</dbReference>
<dbReference type="EC" id="1.1.1.133" evidence="3 6"/>
<evidence type="ECO:0000256" key="3">
    <source>
        <dbReference type="ARBA" id="ARBA00012929"/>
    </source>
</evidence>